<keyword evidence="1 3" id="KW-0547">Nucleotide-binding</keyword>
<evidence type="ECO:0000256" key="5">
    <source>
        <dbReference type="SAM" id="MobiDB-lite"/>
    </source>
</evidence>
<dbReference type="PROSITE" id="PS00108">
    <property type="entry name" value="PROTEIN_KINASE_ST"/>
    <property type="match status" value="1"/>
</dbReference>
<dbReference type="PROSITE" id="PS00107">
    <property type="entry name" value="PROTEIN_KINASE_ATP"/>
    <property type="match status" value="1"/>
</dbReference>
<evidence type="ECO:0000256" key="2">
    <source>
        <dbReference type="ARBA" id="ARBA00022840"/>
    </source>
</evidence>
<protein>
    <submittedName>
        <fullName evidence="7">Kinase-like protein</fullName>
    </submittedName>
</protein>
<reference evidence="7 8" key="1">
    <citation type="submission" date="2016-07" db="EMBL/GenBank/DDBJ databases">
        <title>Draft genome of the white-rot fungus Obba rivulosa 3A-2.</title>
        <authorList>
            <consortium name="DOE Joint Genome Institute"/>
            <person name="Miettinen O."/>
            <person name="Riley R."/>
            <person name="Acob R."/>
            <person name="Barry K."/>
            <person name="Cullen D."/>
            <person name="De Vries R."/>
            <person name="Hainaut M."/>
            <person name="Hatakka A."/>
            <person name="Henrissat B."/>
            <person name="Hilden K."/>
            <person name="Kuo R."/>
            <person name="Labutti K."/>
            <person name="Lipzen A."/>
            <person name="Makela M.R."/>
            <person name="Sandor L."/>
            <person name="Spatafora J.W."/>
            <person name="Grigoriev I.V."/>
            <person name="Hibbett D.S."/>
        </authorList>
    </citation>
    <scope>NUCLEOTIDE SEQUENCE [LARGE SCALE GENOMIC DNA]</scope>
    <source>
        <strain evidence="7 8">3A-2</strain>
    </source>
</reference>
<feature type="region of interest" description="Disordered" evidence="5">
    <location>
        <begin position="143"/>
        <end position="209"/>
    </location>
</feature>
<dbReference type="InterPro" id="IPR017441">
    <property type="entry name" value="Protein_kinase_ATP_BS"/>
</dbReference>
<accession>A0A8E2DSQ0</accession>
<keyword evidence="7" id="KW-0418">Kinase</keyword>
<dbReference type="InterPro" id="IPR000719">
    <property type="entry name" value="Prot_kinase_dom"/>
</dbReference>
<dbReference type="GO" id="GO:0035556">
    <property type="term" value="P:intracellular signal transduction"/>
    <property type="evidence" value="ECO:0007669"/>
    <property type="project" value="TreeGrafter"/>
</dbReference>
<dbReference type="GO" id="GO:0005829">
    <property type="term" value="C:cytosol"/>
    <property type="evidence" value="ECO:0007669"/>
    <property type="project" value="TreeGrafter"/>
</dbReference>
<dbReference type="SMART" id="SM00220">
    <property type="entry name" value="S_TKc"/>
    <property type="match status" value="1"/>
</dbReference>
<evidence type="ECO:0000256" key="3">
    <source>
        <dbReference type="PROSITE-ProRule" id="PRU10141"/>
    </source>
</evidence>
<proteinExistence type="inferred from homology"/>
<dbReference type="Gene3D" id="1.10.510.10">
    <property type="entry name" value="Transferase(Phosphotransferase) domain 1"/>
    <property type="match status" value="1"/>
</dbReference>
<dbReference type="Pfam" id="PF00069">
    <property type="entry name" value="Pkinase"/>
    <property type="match status" value="2"/>
</dbReference>
<gene>
    <name evidence="7" type="ORF">OBBRIDRAFT_721254</name>
</gene>
<dbReference type="PROSITE" id="PS50011">
    <property type="entry name" value="PROTEIN_KINASE_DOM"/>
    <property type="match status" value="1"/>
</dbReference>
<dbReference type="PANTHER" id="PTHR24346:SF72">
    <property type="entry name" value="CAMK PROTEIN KINASE"/>
    <property type="match status" value="1"/>
</dbReference>
<keyword evidence="4" id="KW-0723">Serine/threonine-protein kinase</keyword>
<comment type="similarity">
    <text evidence="4">Belongs to the protein kinase superfamily.</text>
</comment>
<dbReference type="Proteomes" id="UP000250043">
    <property type="component" value="Unassembled WGS sequence"/>
</dbReference>
<evidence type="ECO:0000259" key="6">
    <source>
        <dbReference type="PROSITE" id="PS50011"/>
    </source>
</evidence>
<dbReference type="Gene3D" id="3.30.200.20">
    <property type="entry name" value="Phosphorylase Kinase, domain 1"/>
    <property type="match status" value="1"/>
</dbReference>
<dbReference type="InterPro" id="IPR011009">
    <property type="entry name" value="Kinase-like_dom_sf"/>
</dbReference>
<sequence length="417" mass="46800">MADAPSLLLSAHCRPSLSRAAESECLLAMKGRMYSPRFPADHLLNPFFVRAYQPGDELGAGGYGFVMTARNRTEGHEVAVKFIIKDKVPEHAWWEDEMFGKVPTEVMLLSLVNHENIVKCLDLFEDEIYFYLVQELHGNPWVSRKNKKSKQATAPGKLAPSPSSTPSLTPSPSFESNNDSLPNTPPQVCMESPSGSHEEAGTDRQDSQQPQFFLQPPLVPQIRPNFSRRPSYDLFECIEQSKHKRLSENQARYIFAQVVEAVYYLDNQGITHCDIKDENLVIDSDLKVKLIDFGSAVVADPSAPRPYYTLFFGTTAYASSEILLKKPYRAPPAEIWTLGVLLSYLLTGHSPFPTEQDAKDGRIILREPARTGSGRLSRAAITLMGRCLEKEPDRRADIHEVRGHRWLQGALESHGMD</sequence>
<evidence type="ECO:0000313" key="7">
    <source>
        <dbReference type="EMBL" id="OCH95083.1"/>
    </source>
</evidence>
<organism evidence="7 8">
    <name type="scientific">Obba rivulosa</name>
    <dbReference type="NCBI Taxonomy" id="1052685"/>
    <lineage>
        <taxon>Eukaryota</taxon>
        <taxon>Fungi</taxon>
        <taxon>Dikarya</taxon>
        <taxon>Basidiomycota</taxon>
        <taxon>Agaricomycotina</taxon>
        <taxon>Agaricomycetes</taxon>
        <taxon>Polyporales</taxon>
        <taxon>Gelatoporiaceae</taxon>
        <taxon>Obba</taxon>
    </lineage>
</organism>
<feature type="domain" description="Protein kinase" evidence="6">
    <location>
        <begin position="52"/>
        <end position="407"/>
    </location>
</feature>
<dbReference type="GO" id="GO:0005634">
    <property type="term" value="C:nucleus"/>
    <property type="evidence" value="ECO:0007669"/>
    <property type="project" value="TreeGrafter"/>
</dbReference>
<evidence type="ECO:0000256" key="4">
    <source>
        <dbReference type="RuleBase" id="RU000304"/>
    </source>
</evidence>
<evidence type="ECO:0000313" key="8">
    <source>
        <dbReference type="Proteomes" id="UP000250043"/>
    </source>
</evidence>
<dbReference type="OrthoDB" id="10252171at2759"/>
<dbReference type="GO" id="GO:0005524">
    <property type="term" value="F:ATP binding"/>
    <property type="evidence" value="ECO:0007669"/>
    <property type="project" value="UniProtKB-UniRule"/>
</dbReference>
<dbReference type="PANTHER" id="PTHR24346">
    <property type="entry name" value="MAP/MICROTUBULE AFFINITY-REGULATING KINASE"/>
    <property type="match status" value="1"/>
</dbReference>
<dbReference type="GO" id="GO:0004674">
    <property type="term" value="F:protein serine/threonine kinase activity"/>
    <property type="evidence" value="ECO:0007669"/>
    <property type="project" value="UniProtKB-KW"/>
</dbReference>
<feature type="compositionally biased region" description="Basic and acidic residues" evidence="5">
    <location>
        <begin position="196"/>
        <end position="206"/>
    </location>
</feature>
<dbReference type="AlphaFoldDB" id="A0A8E2DSQ0"/>
<name>A0A8E2DSQ0_9APHY</name>
<dbReference type="InterPro" id="IPR008271">
    <property type="entry name" value="Ser/Thr_kinase_AS"/>
</dbReference>
<dbReference type="SUPFAM" id="SSF56112">
    <property type="entry name" value="Protein kinase-like (PK-like)"/>
    <property type="match status" value="1"/>
</dbReference>
<dbReference type="EMBL" id="KV722338">
    <property type="protein sequence ID" value="OCH95083.1"/>
    <property type="molecule type" value="Genomic_DNA"/>
</dbReference>
<feature type="binding site" evidence="3">
    <location>
        <position position="85"/>
    </location>
    <ligand>
        <name>ATP</name>
        <dbReference type="ChEBI" id="CHEBI:30616"/>
    </ligand>
</feature>
<keyword evidence="2 3" id="KW-0067">ATP-binding</keyword>
<keyword evidence="8" id="KW-1185">Reference proteome</keyword>
<dbReference type="GO" id="GO:0045719">
    <property type="term" value="P:negative regulation of glycogen biosynthetic process"/>
    <property type="evidence" value="ECO:0007669"/>
    <property type="project" value="TreeGrafter"/>
</dbReference>
<keyword evidence="7" id="KW-0808">Transferase</keyword>
<feature type="compositionally biased region" description="Low complexity" evidence="5">
    <location>
        <begin position="160"/>
        <end position="173"/>
    </location>
</feature>
<evidence type="ECO:0000256" key="1">
    <source>
        <dbReference type="ARBA" id="ARBA00022741"/>
    </source>
</evidence>